<reference evidence="4" key="1">
    <citation type="submission" date="2021-06" db="EMBL/GenBank/DDBJ databases">
        <title>Parelaphostrongylus tenuis whole genome reference sequence.</title>
        <authorList>
            <person name="Garwood T.J."/>
            <person name="Larsen P.A."/>
            <person name="Fountain-Jones N.M."/>
            <person name="Garbe J.R."/>
            <person name="Macchietto M.G."/>
            <person name="Kania S.A."/>
            <person name="Gerhold R.W."/>
            <person name="Richards J.E."/>
            <person name="Wolf T.M."/>
        </authorList>
    </citation>
    <scope>NUCLEOTIDE SEQUENCE</scope>
    <source>
        <strain evidence="4">MNPRO001-30</strain>
        <tissue evidence="4">Meninges</tissue>
    </source>
</reference>
<feature type="compositionally biased region" description="Basic residues" evidence="2">
    <location>
        <begin position="22"/>
        <end position="36"/>
    </location>
</feature>
<feature type="region of interest" description="Disordered" evidence="2">
    <location>
        <begin position="16"/>
        <end position="43"/>
    </location>
</feature>
<comment type="caution">
    <text evidence="4">The sequence shown here is derived from an EMBL/GenBank/DDBJ whole genome shotgun (WGS) entry which is preliminary data.</text>
</comment>
<dbReference type="PROSITE" id="PS50084">
    <property type="entry name" value="KH_TYPE_1"/>
    <property type="match status" value="1"/>
</dbReference>
<proteinExistence type="predicted"/>
<dbReference type="Proteomes" id="UP001196413">
    <property type="component" value="Unassembled WGS sequence"/>
</dbReference>
<evidence type="ECO:0000313" key="4">
    <source>
        <dbReference type="EMBL" id="KAJ1352722.1"/>
    </source>
</evidence>
<evidence type="ECO:0000259" key="3">
    <source>
        <dbReference type="SMART" id="SM00322"/>
    </source>
</evidence>
<evidence type="ECO:0000313" key="5">
    <source>
        <dbReference type="Proteomes" id="UP001196413"/>
    </source>
</evidence>
<dbReference type="EMBL" id="JAHQIW010001530">
    <property type="protein sequence ID" value="KAJ1352722.1"/>
    <property type="molecule type" value="Genomic_DNA"/>
</dbReference>
<protein>
    <recommendedName>
        <fullName evidence="3">K Homology domain-containing protein</fullName>
    </recommendedName>
</protein>
<dbReference type="AlphaFoldDB" id="A0AAD5QJD6"/>
<feature type="domain" description="K Homology" evidence="3">
    <location>
        <begin position="65"/>
        <end position="135"/>
    </location>
</feature>
<evidence type="ECO:0000256" key="1">
    <source>
        <dbReference type="PROSITE-ProRule" id="PRU00117"/>
    </source>
</evidence>
<evidence type="ECO:0000256" key="2">
    <source>
        <dbReference type="SAM" id="MobiDB-lite"/>
    </source>
</evidence>
<accession>A0AAD5QJD6</accession>
<dbReference type="Gene3D" id="3.30.1370.10">
    <property type="entry name" value="K Homology domain, type 1"/>
    <property type="match status" value="1"/>
</dbReference>
<dbReference type="SUPFAM" id="SSF54791">
    <property type="entry name" value="Eukaryotic type KH-domain (KH-domain type I)"/>
    <property type="match status" value="1"/>
</dbReference>
<dbReference type="InterPro" id="IPR036612">
    <property type="entry name" value="KH_dom_type_1_sf"/>
</dbReference>
<dbReference type="InterPro" id="IPR004088">
    <property type="entry name" value="KH_dom_type_1"/>
</dbReference>
<organism evidence="4 5">
    <name type="scientific">Parelaphostrongylus tenuis</name>
    <name type="common">Meningeal worm</name>
    <dbReference type="NCBI Taxonomy" id="148309"/>
    <lineage>
        <taxon>Eukaryota</taxon>
        <taxon>Metazoa</taxon>
        <taxon>Ecdysozoa</taxon>
        <taxon>Nematoda</taxon>
        <taxon>Chromadorea</taxon>
        <taxon>Rhabditida</taxon>
        <taxon>Rhabditina</taxon>
        <taxon>Rhabditomorpha</taxon>
        <taxon>Strongyloidea</taxon>
        <taxon>Metastrongylidae</taxon>
        <taxon>Parelaphostrongylus</taxon>
    </lineage>
</organism>
<dbReference type="InterPro" id="IPR004087">
    <property type="entry name" value="KH_dom"/>
</dbReference>
<name>A0AAD5QJD6_PARTN</name>
<dbReference type="GO" id="GO:0003723">
    <property type="term" value="F:RNA binding"/>
    <property type="evidence" value="ECO:0007669"/>
    <property type="project" value="UniProtKB-UniRule"/>
</dbReference>
<keyword evidence="5" id="KW-1185">Reference proteome</keyword>
<keyword evidence="1" id="KW-0694">RNA-binding</keyword>
<dbReference type="Pfam" id="PF00013">
    <property type="entry name" value="KH_1"/>
    <property type="match status" value="1"/>
</dbReference>
<sequence>MERRYNMSYSMGTAIRDDHATRKSGSKGLPLKRRKMERVTTSAKPSRSVANCAFTAESAVSIEIDISCGQMTVPRSSVGMVIGTYGTTTKRITIETGALIQFKEDGESYQIKVFIIRGTPQQIYSPQQVIREMIGDVPPKSLSLLNGVVAPNGGNYIAWLCNDLHNAGISSDSCAQKTNVDGVWASHGGNATASALNNSHTIQSATYARTDVPNDLVQYAKCCTSPLPDSMTGMRLSRPRRS</sequence>
<dbReference type="SMART" id="SM00322">
    <property type="entry name" value="KH"/>
    <property type="match status" value="1"/>
</dbReference>
<gene>
    <name evidence="4" type="ORF">KIN20_009127</name>
</gene>